<comment type="similarity">
    <text evidence="1">Belongs to the C/M/P thioester hydrolase family.</text>
</comment>
<accession>A0A4P9Z9V5</accession>
<dbReference type="InterPro" id="IPR042171">
    <property type="entry name" value="Acyl-CoA_hotdog"/>
</dbReference>
<name>A0A4P9Z9V5_9ASCO</name>
<dbReference type="GO" id="GO:0047617">
    <property type="term" value="F:fatty acyl-CoA hydrolase activity"/>
    <property type="evidence" value="ECO:0007669"/>
    <property type="project" value="InterPro"/>
</dbReference>
<dbReference type="GO" id="GO:0016853">
    <property type="term" value="F:isomerase activity"/>
    <property type="evidence" value="ECO:0007669"/>
    <property type="project" value="UniProtKB-KW"/>
</dbReference>
<dbReference type="GO" id="GO:0006637">
    <property type="term" value="P:acyl-CoA metabolic process"/>
    <property type="evidence" value="ECO:0007669"/>
    <property type="project" value="InterPro"/>
</dbReference>
<organism evidence="3 4">
    <name type="scientific">Metschnikowia bicuspidata</name>
    <dbReference type="NCBI Taxonomy" id="27322"/>
    <lineage>
        <taxon>Eukaryota</taxon>
        <taxon>Fungi</taxon>
        <taxon>Dikarya</taxon>
        <taxon>Ascomycota</taxon>
        <taxon>Saccharomycotina</taxon>
        <taxon>Pichiomycetes</taxon>
        <taxon>Metschnikowiaceae</taxon>
        <taxon>Metschnikowia</taxon>
    </lineage>
</organism>
<gene>
    <name evidence="3" type="ORF">METBISCDRAFT_18443</name>
</gene>
<evidence type="ECO:0000259" key="2">
    <source>
        <dbReference type="Pfam" id="PF20789"/>
    </source>
</evidence>
<feature type="domain" description="Acyl-CoA thioesterase-like C-terminal" evidence="2">
    <location>
        <begin position="220"/>
        <end position="303"/>
    </location>
</feature>
<dbReference type="PANTHER" id="PTHR11066:SF34">
    <property type="entry name" value="ACYL-COENZYME A THIOESTERASE 8"/>
    <property type="match status" value="1"/>
</dbReference>
<keyword evidence="3" id="KW-0413">Isomerase</keyword>
<dbReference type="OrthoDB" id="68328at2759"/>
<protein>
    <submittedName>
        <fullName evidence="3">Thioesterase/thiol ester dehydrase-isomerase</fullName>
    </submittedName>
</protein>
<keyword evidence="4" id="KW-1185">Reference proteome</keyword>
<dbReference type="PANTHER" id="PTHR11066">
    <property type="entry name" value="ACYL-COA THIOESTERASE"/>
    <property type="match status" value="1"/>
</dbReference>
<dbReference type="EMBL" id="ML004483">
    <property type="protein sequence ID" value="RKP29545.1"/>
    <property type="molecule type" value="Genomic_DNA"/>
</dbReference>
<dbReference type="SUPFAM" id="SSF54637">
    <property type="entry name" value="Thioesterase/thiol ester dehydrase-isomerase"/>
    <property type="match status" value="2"/>
</dbReference>
<dbReference type="Proteomes" id="UP000268321">
    <property type="component" value="Unassembled WGS sequence"/>
</dbReference>
<dbReference type="GO" id="GO:0005782">
    <property type="term" value="C:peroxisomal matrix"/>
    <property type="evidence" value="ECO:0007669"/>
    <property type="project" value="UniProtKB-SubCell"/>
</dbReference>
<dbReference type="InterPro" id="IPR029069">
    <property type="entry name" value="HotDog_dom_sf"/>
</dbReference>
<reference evidence="4" key="1">
    <citation type="journal article" date="2018" name="Nat. Microbiol.">
        <title>Leveraging single-cell genomics to expand the fungal tree of life.</title>
        <authorList>
            <person name="Ahrendt S.R."/>
            <person name="Quandt C.A."/>
            <person name="Ciobanu D."/>
            <person name="Clum A."/>
            <person name="Salamov A."/>
            <person name="Andreopoulos B."/>
            <person name="Cheng J.F."/>
            <person name="Woyke T."/>
            <person name="Pelin A."/>
            <person name="Henrissat B."/>
            <person name="Reynolds N.K."/>
            <person name="Benny G.L."/>
            <person name="Smith M.E."/>
            <person name="James T.Y."/>
            <person name="Grigoriev I.V."/>
        </authorList>
    </citation>
    <scope>NUCLEOTIDE SEQUENCE [LARGE SCALE GENOMIC DNA]</scope>
    <source>
        <strain evidence="4">Baker2002</strain>
    </source>
</reference>
<evidence type="ECO:0000256" key="1">
    <source>
        <dbReference type="ARBA" id="ARBA00006538"/>
    </source>
</evidence>
<dbReference type="CDD" id="cd03444">
    <property type="entry name" value="Thioesterase_II_repeat1"/>
    <property type="match status" value="1"/>
</dbReference>
<proteinExistence type="inferred from homology"/>
<sequence length="314" mass="36050">MSGKVYDYENTMGVRRVGPNLYESNHPLLRAHDNTKEVHKGTIVGQAVLVAINSTPERFCPSAIHSTFLKPVLGDVPITWKVEDLANGNTFYHRTIKGFQNKEMKFNTSIFLKTKKSCRELVKQYDEFKAGLERKREYEEDDDDDEDEVKVIAKPFHFQTPYPKFLGNADREANLIGSKKKLCHIFDNVPIEIVDDEQAAPEKTFLTGNGDVRSFVRGFHFVGLAILLDLIFGQHAQVLRILSLDKQTLDHTIYIHDIDSDSTKWLGFLFRVTRFVNDRVLLEAEIFNDQKEHIGTFVQQSLIYRKGLTKDGKL</sequence>
<dbReference type="InterPro" id="IPR003703">
    <property type="entry name" value="Acyl_CoA_thio"/>
</dbReference>
<dbReference type="GO" id="GO:0009062">
    <property type="term" value="P:fatty acid catabolic process"/>
    <property type="evidence" value="ECO:0007669"/>
    <property type="project" value="TreeGrafter"/>
</dbReference>
<evidence type="ECO:0000313" key="4">
    <source>
        <dbReference type="Proteomes" id="UP000268321"/>
    </source>
</evidence>
<dbReference type="AlphaFoldDB" id="A0A4P9Z9V5"/>
<evidence type="ECO:0000313" key="3">
    <source>
        <dbReference type="EMBL" id="RKP29545.1"/>
    </source>
</evidence>
<dbReference type="Pfam" id="PF20789">
    <property type="entry name" value="4HBT_3C"/>
    <property type="match status" value="1"/>
</dbReference>
<dbReference type="Gene3D" id="2.40.160.210">
    <property type="entry name" value="Acyl-CoA thioesterase, double hotdog domain"/>
    <property type="match status" value="1"/>
</dbReference>
<dbReference type="InterPro" id="IPR049450">
    <property type="entry name" value="ACOT8-like_C"/>
</dbReference>